<dbReference type="InParanoid" id="A0A1X2HDL8"/>
<protein>
    <submittedName>
        <fullName evidence="2">Uncharacterized protein</fullName>
    </submittedName>
</protein>
<feature type="compositionally biased region" description="Low complexity" evidence="1">
    <location>
        <begin position="8"/>
        <end position="39"/>
    </location>
</feature>
<accession>A0A1X2HDL8</accession>
<sequence>MRPIDNRSSPYQPQSQQQQQQQPQQPQQPQQRTEQQHPSFVLHTVTPANLAQLRQLQLAVFPIQYGETFYQEVLRYNQLTQLGTF</sequence>
<gene>
    <name evidence="2" type="ORF">BCR43DRAFT_492445</name>
</gene>
<keyword evidence="3" id="KW-1185">Reference proteome</keyword>
<proteinExistence type="predicted"/>
<feature type="region of interest" description="Disordered" evidence="1">
    <location>
        <begin position="1"/>
        <end position="41"/>
    </location>
</feature>
<evidence type="ECO:0000256" key="1">
    <source>
        <dbReference type="SAM" id="MobiDB-lite"/>
    </source>
</evidence>
<evidence type="ECO:0000313" key="3">
    <source>
        <dbReference type="Proteomes" id="UP000242180"/>
    </source>
</evidence>
<comment type="caution">
    <text evidence="2">The sequence shown here is derived from an EMBL/GenBank/DDBJ whole genome shotgun (WGS) entry which is preliminary data.</text>
</comment>
<dbReference type="Proteomes" id="UP000242180">
    <property type="component" value="Unassembled WGS sequence"/>
</dbReference>
<dbReference type="Gene3D" id="3.40.630.30">
    <property type="match status" value="1"/>
</dbReference>
<name>A0A1X2HDL8_SYNRA</name>
<reference evidence="2 3" key="1">
    <citation type="submission" date="2016-07" db="EMBL/GenBank/DDBJ databases">
        <title>Pervasive Adenine N6-methylation of Active Genes in Fungi.</title>
        <authorList>
            <consortium name="DOE Joint Genome Institute"/>
            <person name="Mondo S.J."/>
            <person name="Dannebaum R.O."/>
            <person name="Kuo R.C."/>
            <person name="Labutti K."/>
            <person name="Haridas S."/>
            <person name="Kuo A."/>
            <person name="Salamov A."/>
            <person name="Ahrendt S.R."/>
            <person name="Lipzen A."/>
            <person name="Sullivan W."/>
            <person name="Andreopoulos W.B."/>
            <person name="Clum A."/>
            <person name="Lindquist E."/>
            <person name="Daum C."/>
            <person name="Ramamoorthy G.K."/>
            <person name="Gryganskyi A."/>
            <person name="Culley D."/>
            <person name="Magnuson J.K."/>
            <person name="James T.Y."/>
            <person name="O'Malley M.A."/>
            <person name="Stajich J.E."/>
            <person name="Spatafora J.W."/>
            <person name="Visel A."/>
            <person name="Grigoriev I.V."/>
        </authorList>
    </citation>
    <scope>NUCLEOTIDE SEQUENCE [LARGE SCALE GENOMIC DNA]</scope>
    <source>
        <strain evidence="2 3">NRRL 2496</strain>
    </source>
</reference>
<dbReference type="AlphaFoldDB" id="A0A1X2HDL8"/>
<dbReference type="EMBL" id="MCGN01000005">
    <property type="protein sequence ID" value="ORY96889.1"/>
    <property type="molecule type" value="Genomic_DNA"/>
</dbReference>
<evidence type="ECO:0000313" key="2">
    <source>
        <dbReference type="EMBL" id="ORY96889.1"/>
    </source>
</evidence>
<organism evidence="2 3">
    <name type="scientific">Syncephalastrum racemosum</name>
    <name type="common">Filamentous fungus</name>
    <dbReference type="NCBI Taxonomy" id="13706"/>
    <lineage>
        <taxon>Eukaryota</taxon>
        <taxon>Fungi</taxon>
        <taxon>Fungi incertae sedis</taxon>
        <taxon>Mucoromycota</taxon>
        <taxon>Mucoromycotina</taxon>
        <taxon>Mucoromycetes</taxon>
        <taxon>Mucorales</taxon>
        <taxon>Syncephalastraceae</taxon>
        <taxon>Syncephalastrum</taxon>
    </lineage>
</organism>